<organism evidence="2 3">
    <name type="scientific">Kribbella shirazensis</name>
    <dbReference type="NCBI Taxonomy" id="1105143"/>
    <lineage>
        <taxon>Bacteria</taxon>
        <taxon>Bacillati</taxon>
        <taxon>Actinomycetota</taxon>
        <taxon>Actinomycetes</taxon>
        <taxon>Propionibacteriales</taxon>
        <taxon>Kribbellaceae</taxon>
        <taxon>Kribbella</taxon>
    </lineage>
</organism>
<dbReference type="Proteomes" id="UP000555407">
    <property type="component" value="Unassembled WGS sequence"/>
</dbReference>
<dbReference type="Pfam" id="PF00561">
    <property type="entry name" value="Abhydrolase_1"/>
    <property type="match status" value="1"/>
</dbReference>
<comment type="caution">
    <text evidence="2">The sequence shown here is derived from an EMBL/GenBank/DDBJ whole genome shotgun (WGS) entry which is preliminary data.</text>
</comment>
<dbReference type="GO" id="GO:0016020">
    <property type="term" value="C:membrane"/>
    <property type="evidence" value="ECO:0007669"/>
    <property type="project" value="TreeGrafter"/>
</dbReference>
<name>A0A7X5VJQ3_9ACTN</name>
<dbReference type="EMBL" id="JAASRO010000001">
    <property type="protein sequence ID" value="NIK62488.1"/>
    <property type="molecule type" value="Genomic_DNA"/>
</dbReference>
<dbReference type="InterPro" id="IPR029058">
    <property type="entry name" value="AB_hydrolase_fold"/>
</dbReference>
<dbReference type="InterPro" id="IPR050266">
    <property type="entry name" value="AB_hydrolase_sf"/>
</dbReference>
<dbReference type="PANTHER" id="PTHR43798:SF24">
    <property type="entry name" value="CIS-3-ALKYL-4-ALKYLOXETAN-2-ONE DECARBOXYLASE"/>
    <property type="match status" value="1"/>
</dbReference>
<accession>A0A7X5VJQ3</accession>
<dbReference type="AlphaFoldDB" id="A0A7X5VJQ3"/>
<proteinExistence type="predicted"/>
<protein>
    <submittedName>
        <fullName evidence="2">Pimeloyl-ACP methyl ester carboxylesterase</fullName>
    </submittedName>
</protein>
<dbReference type="InterPro" id="IPR000073">
    <property type="entry name" value="AB_hydrolase_1"/>
</dbReference>
<gene>
    <name evidence="2" type="ORF">BJY22_008205</name>
</gene>
<dbReference type="RefSeq" id="WP_167217666.1">
    <property type="nucleotide sequence ID" value="NZ_JAASRO010000001.1"/>
</dbReference>
<evidence type="ECO:0000313" key="2">
    <source>
        <dbReference type="EMBL" id="NIK62488.1"/>
    </source>
</evidence>
<sequence length="286" mass="31804">MRDPRLGTSYDVELPAGTVRCHEAGAGRPIVFVHGYLVNANLWRKLVPLLSERFRCITPDWPLGSHLVPMNRDADLSPPGIARLIADLLDALDLRDVILFGNDSGGAYSQLTAVTYPERVGRLVLASCETPDCTWPPTPGGFPLLKWTAAHPATYSALYQVLRFPATWRWRNTYGWLAKYPIDAATMRSYIDPVLSDPAIRYDGRKAIGAVDERYSRAAAATLAGKFESPVDFLWAADDHVFPLAHASAYAERLGTEVRVVPDSYTYVAEDQPEFVAKEGLARWQR</sequence>
<keyword evidence="3" id="KW-1185">Reference proteome</keyword>
<dbReference type="SUPFAM" id="SSF53474">
    <property type="entry name" value="alpha/beta-Hydrolases"/>
    <property type="match status" value="1"/>
</dbReference>
<reference evidence="2 3" key="1">
    <citation type="submission" date="2020-03" db="EMBL/GenBank/DDBJ databases">
        <title>Sequencing the genomes of 1000 actinobacteria strains.</title>
        <authorList>
            <person name="Klenk H.-P."/>
        </authorList>
    </citation>
    <scope>NUCLEOTIDE SEQUENCE [LARGE SCALE GENOMIC DNA]</scope>
    <source>
        <strain evidence="2 3">DSM 45490</strain>
    </source>
</reference>
<evidence type="ECO:0000313" key="3">
    <source>
        <dbReference type="Proteomes" id="UP000555407"/>
    </source>
</evidence>
<evidence type="ECO:0000259" key="1">
    <source>
        <dbReference type="Pfam" id="PF00561"/>
    </source>
</evidence>
<dbReference type="Gene3D" id="3.40.50.1820">
    <property type="entry name" value="alpha/beta hydrolase"/>
    <property type="match status" value="1"/>
</dbReference>
<dbReference type="PANTHER" id="PTHR43798">
    <property type="entry name" value="MONOACYLGLYCEROL LIPASE"/>
    <property type="match status" value="1"/>
</dbReference>
<dbReference type="GO" id="GO:0003824">
    <property type="term" value="F:catalytic activity"/>
    <property type="evidence" value="ECO:0007669"/>
    <property type="project" value="UniProtKB-ARBA"/>
</dbReference>
<feature type="domain" description="AB hydrolase-1" evidence="1">
    <location>
        <begin position="29"/>
        <end position="267"/>
    </location>
</feature>